<protein>
    <submittedName>
        <fullName evidence="1">Helix-turn-helix domain-containing protein</fullName>
    </submittedName>
</protein>
<evidence type="ECO:0000313" key="2">
    <source>
        <dbReference type="Proteomes" id="UP000308836"/>
    </source>
</evidence>
<evidence type="ECO:0000313" key="1">
    <source>
        <dbReference type="EMBL" id="TGY65548.1"/>
    </source>
</evidence>
<sequence>MIEREQTGAFLTRLRQAHAWTQKDVASRLHVSAQAVSKWENGMAVPPLDLLLELSRLYGVTMEEIANGRFEQEKIDHAHLDVHVERWDRFNEESHPDNVWNPSFRGGVLERSDGSLLVSRTLEPGAKQHLAFEQGALKELVDDALLTLGNDWMTMNARPLALTMTILSGQENLPLFSRLTALARTAGRKRGMPLIEAQRSVKPFMKPEETQIVFTGIGEAKRPYDARRIEAGDSIYYWPSNGLHHHGFTIVEALLERRPEWKTKRLLDELLKAPACYAGMTNGYEDIKCLVHITQFGLERNVRRVLKPDQKAVFELDNVKIPPVFHWLKRALSYTDAEMMKAFNCGIGVLVIAKNGDPAYRLGQIESRNDKEEAVVIHSPLHWQ</sequence>
<dbReference type="Proteomes" id="UP000308836">
    <property type="component" value="Unassembled WGS sequence"/>
</dbReference>
<keyword evidence="2" id="KW-1185">Reference proteome</keyword>
<comment type="caution">
    <text evidence="1">The sequence shown here is derived from an EMBL/GenBank/DDBJ whole genome shotgun (WGS) entry which is preliminary data.</text>
</comment>
<dbReference type="EMBL" id="SRYG01000016">
    <property type="protein sequence ID" value="TGY65548.1"/>
    <property type="molecule type" value="Genomic_DNA"/>
</dbReference>
<gene>
    <name evidence="1" type="ORF">E5336_08270</name>
</gene>
<proteinExistence type="predicted"/>
<reference evidence="1" key="1">
    <citation type="submission" date="2019-04" db="EMBL/GenBank/DDBJ databases">
        <title>Microbes associate with the intestines of laboratory mice.</title>
        <authorList>
            <person name="Navarre W."/>
            <person name="Wong E."/>
            <person name="Huang K."/>
            <person name="Tropini C."/>
            <person name="Ng K."/>
            <person name="Yu B."/>
        </authorList>
    </citation>
    <scope>NUCLEOTIDE SEQUENCE</scope>
    <source>
        <strain evidence="1">NM09_H32</strain>
    </source>
</reference>
<accession>A0AC61R6W4</accession>
<organism evidence="1 2">
    <name type="scientific">Dubosiella muris</name>
    <dbReference type="NCBI Taxonomy" id="3038133"/>
    <lineage>
        <taxon>Bacteria</taxon>
        <taxon>Bacillati</taxon>
        <taxon>Bacillota</taxon>
        <taxon>Erysipelotrichia</taxon>
        <taxon>Erysipelotrichales</taxon>
        <taxon>Erysipelotrichaceae</taxon>
        <taxon>Dubosiella</taxon>
    </lineage>
</organism>
<name>A0AC61R6W4_9FIRM</name>